<comment type="caution">
    <text evidence="1">The sequence shown here is derived from an EMBL/GenBank/DDBJ whole genome shotgun (WGS) entry which is preliminary data.</text>
</comment>
<dbReference type="Proteomes" id="UP001163823">
    <property type="component" value="Chromosome 9"/>
</dbReference>
<accession>A0AAD7LG74</accession>
<dbReference type="AlphaFoldDB" id="A0AAD7LG74"/>
<organism evidence="1 2">
    <name type="scientific">Quillaja saponaria</name>
    <name type="common">Soap bark tree</name>
    <dbReference type="NCBI Taxonomy" id="32244"/>
    <lineage>
        <taxon>Eukaryota</taxon>
        <taxon>Viridiplantae</taxon>
        <taxon>Streptophyta</taxon>
        <taxon>Embryophyta</taxon>
        <taxon>Tracheophyta</taxon>
        <taxon>Spermatophyta</taxon>
        <taxon>Magnoliopsida</taxon>
        <taxon>eudicotyledons</taxon>
        <taxon>Gunneridae</taxon>
        <taxon>Pentapetalae</taxon>
        <taxon>rosids</taxon>
        <taxon>fabids</taxon>
        <taxon>Fabales</taxon>
        <taxon>Quillajaceae</taxon>
        <taxon>Quillaja</taxon>
    </lineage>
</organism>
<proteinExistence type="predicted"/>
<reference evidence="1" key="1">
    <citation type="journal article" date="2023" name="Science">
        <title>Elucidation of the pathway for biosynthesis of saponin adjuvants from the soapbark tree.</title>
        <authorList>
            <person name="Reed J."/>
            <person name="Orme A."/>
            <person name="El-Demerdash A."/>
            <person name="Owen C."/>
            <person name="Martin L.B.B."/>
            <person name="Misra R.C."/>
            <person name="Kikuchi S."/>
            <person name="Rejzek M."/>
            <person name="Martin A.C."/>
            <person name="Harkess A."/>
            <person name="Leebens-Mack J."/>
            <person name="Louveau T."/>
            <person name="Stephenson M.J."/>
            <person name="Osbourn A."/>
        </authorList>
    </citation>
    <scope>NUCLEOTIDE SEQUENCE</scope>
    <source>
        <strain evidence="1">S10</strain>
    </source>
</reference>
<protein>
    <submittedName>
        <fullName evidence="1">Uncharacterized protein</fullName>
    </submittedName>
</protein>
<keyword evidence="2" id="KW-1185">Reference proteome</keyword>
<gene>
    <name evidence="1" type="ORF">O6P43_023616</name>
</gene>
<sequence length="118" mass="12946">MWLDDVSVTWQIWSIFNISFENATSFHLLFGGELPCSTLAAAGLSFSVGRHGSKEQVWCSSPCHESSNSCSSRDKFHFLPQHFGGYVAAPTSFHSSINRDSHLILILAAAGWAIKGEN</sequence>
<evidence type="ECO:0000313" key="1">
    <source>
        <dbReference type="EMBL" id="KAJ7957293.1"/>
    </source>
</evidence>
<dbReference type="KEGG" id="qsa:O6P43_023616"/>
<evidence type="ECO:0000313" key="2">
    <source>
        <dbReference type="Proteomes" id="UP001163823"/>
    </source>
</evidence>
<name>A0AAD7LG74_QUISA</name>
<dbReference type="EMBL" id="JARAOO010000009">
    <property type="protein sequence ID" value="KAJ7957293.1"/>
    <property type="molecule type" value="Genomic_DNA"/>
</dbReference>